<evidence type="ECO:0000256" key="6">
    <source>
        <dbReference type="ARBA" id="ARBA00022989"/>
    </source>
</evidence>
<proteinExistence type="inferred from homology"/>
<dbReference type="InterPro" id="IPR012571">
    <property type="entry name" value="Mdm31/Mdm32"/>
</dbReference>
<evidence type="ECO:0000256" key="8">
    <source>
        <dbReference type="ARBA" id="ARBA00023136"/>
    </source>
</evidence>
<dbReference type="Proteomes" id="UP000092177">
    <property type="component" value="Chromosome 8"/>
</dbReference>
<dbReference type="VEuPathDB" id="FungiDB:CH63R_11766"/>
<feature type="compositionally biased region" description="Basic and acidic residues" evidence="10">
    <location>
        <begin position="135"/>
        <end position="161"/>
    </location>
</feature>
<feature type="transmembrane region" description="Helical" evidence="11">
    <location>
        <begin position="741"/>
        <end position="759"/>
    </location>
</feature>
<evidence type="ECO:0000256" key="3">
    <source>
        <dbReference type="ARBA" id="ARBA00022692"/>
    </source>
</evidence>
<evidence type="ECO:0000313" key="13">
    <source>
        <dbReference type="Proteomes" id="UP000092177"/>
    </source>
</evidence>
<evidence type="ECO:0000256" key="10">
    <source>
        <dbReference type="SAM" id="MobiDB-lite"/>
    </source>
</evidence>
<dbReference type="GO" id="GO:0000001">
    <property type="term" value="P:mitochondrion inheritance"/>
    <property type="evidence" value="ECO:0007669"/>
    <property type="project" value="InterPro"/>
</dbReference>
<evidence type="ECO:0000256" key="9">
    <source>
        <dbReference type="ARBA" id="ARBA00025191"/>
    </source>
</evidence>
<dbReference type="RefSeq" id="XP_018153581.1">
    <property type="nucleotide sequence ID" value="XM_018306740.1"/>
</dbReference>
<feature type="region of interest" description="Disordered" evidence="10">
    <location>
        <begin position="600"/>
        <end position="638"/>
    </location>
</feature>
<dbReference type="Pfam" id="PF08118">
    <property type="entry name" value="MDM31_MDM32"/>
    <property type="match status" value="1"/>
</dbReference>
<keyword evidence="3 11" id="KW-0812">Transmembrane</keyword>
<dbReference type="PANTHER" id="PTHR31068:SF0">
    <property type="entry name" value="MITOCHONDRIAL DISTRIBUTION AND MORPHOLOGY PROTEIN 31"/>
    <property type="match status" value="1"/>
</dbReference>
<gene>
    <name evidence="12" type="ORF">CH63R_11766</name>
</gene>
<name>A0A1B7XZ58_COLHI</name>
<dbReference type="GO" id="GO:0005743">
    <property type="term" value="C:mitochondrial inner membrane"/>
    <property type="evidence" value="ECO:0007669"/>
    <property type="project" value="UniProtKB-SubCell"/>
</dbReference>
<keyword evidence="6 11" id="KW-1133">Transmembrane helix</keyword>
<evidence type="ECO:0000256" key="4">
    <source>
        <dbReference type="ARBA" id="ARBA00022792"/>
    </source>
</evidence>
<keyword evidence="8 11" id="KW-0472">Membrane</keyword>
<dbReference type="GeneID" id="28870847"/>
<comment type="function">
    <text evidence="9">Involved in the organization of the mitochondrial membranes and the global structure of the mitochondria. Also required for mitochondrial distribution and mobility as well as for the maintenance of mitochondrial DNA nucleoids structures.</text>
</comment>
<evidence type="ECO:0000256" key="1">
    <source>
        <dbReference type="ARBA" id="ARBA00004273"/>
    </source>
</evidence>
<dbReference type="OrthoDB" id="17678at2759"/>
<evidence type="ECO:0000313" key="12">
    <source>
        <dbReference type="EMBL" id="OBR05063.1"/>
    </source>
</evidence>
<comment type="caution">
    <text evidence="12">The sequence shown here is derived from an EMBL/GenBank/DDBJ whole genome shotgun (WGS) entry which is preliminary data.</text>
</comment>
<organism evidence="12 13">
    <name type="scientific">Colletotrichum higginsianum (strain IMI 349063)</name>
    <name type="common">Crucifer anthracnose fungus</name>
    <dbReference type="NCBI Taxonomy" id="759273"/>
    <lineage>
        <taxon>Eukaryota</taxon>
        <taxon>Fungi</taxon>
        <taxon>Dikarya</taxon>
        <taxon>Ascomycota</taxon>
        <taxon>Pezizomycotina</taxon>
        <taxon>Sordariomycetes</taxon>
        <taxon>Hypocreomycetidae</taxon>
        <taxon>Glomerellales</taxon>
        <taxon>Glomerellaceae</taxon>
        <taxon>Colletotrichum</taxon>
        <taxon>Colletotrichum destructivum species complex</taxon>
    </lineage>
</organism>
<feature type="transmembrane region" description="Helical" evidence="11">
    <location>
        <begin position="242"/>
        <end position="270"/>
    </location>
</feature>
<accession>A0A1B7XZ58</accession>
<keyword evidence="7" id="KW-0496">Mitochondrion</keyword>
<evidence type="ECO:0000256" key="5">
    <source>
        <dbReference type="ARBA" id="ARBA00022946"/>
    </source>
</evidence>
<comment type="similarity">
    <text evidence="2">Belongs to the MDM31/MDM32 family.</text>
</comment>
<dbReference type="PANTHER" id="PTHR31068">
    <property type="entry name" value="MITOCHONDRIAL DISTRIBUTION AND MORPHOLOGY PROTEIN 31"/>
    <property type="match status" value="1"/>
</dbReference>
<keyword evidence="4" id="KW-0999">Mitochondrion inner membrane</keyword>
<feature type="compositionally biased region" description="Basic and acidic residues" evidence="10">
    <location>
        <begin position="169"/>
        <end position="178"/>
    </location>
</feature>
<dbReference type="KEGG" id="chig:CH63R_11766"/>
<sequence length="762" mass="84128">MSNASTTLLGRRFWSCAYESAQTLGLRGTIVTTATLRNTCLKTNQSAVGPSCYSANTFKRSICSGPQDSFPRANIHNARRSYTGSGLLLIGLTTNLAPTQATVSSAAAAESATSSGSTKKSSVCQLARQAWRRGIHSDSRHASPAERGHHYSKSGKQEEKASTAQPRQDASKSGEQNKSDAPNPDAESIASTMSKYLHIPKMPHRPTRDELLAAANGFLGRLKVRFKWVSIRSMRPWNIDEWGAFVSWFLFGHLVWVLVGTTTFFSLVIFSINTVFAQETLAKWVGDSLTESAGVTVIFESAIVPKWGDGVISFKNVFVSRRPGQVTSSVSKGSSESAAAMAATGKQTDQDGQVLEEDDGNYTQYDLTIATVNVTLSFLKWWNGKGFLKDVEVKGVRGVVDRTSVQWSDEVVDPLSYRHTHEPGDFEIDSFKLEDLLVTVHQPKGFRPFSVSIYSCELPQLRKQWLFYDFLSATHMSGSFDGSLFTIHPRQVHGTVAGEHGDIAEDVGEPSAWKKFSRLRIDGLKIDHLNRGVEGPFGWIYEGNVDIVADVMFPADLDDGITKVMSDFYDQLEDVVISNRMRLLQKDLLATTASDLLGPTPTEGHLSQAAPGDAGDQARQSLDTSDFSNSSNSSNSSEEDRRYLIMDLRIHMNDVKAAVPLFTKDISYINQALVRPIVAYINAKKTYIPITCRIVKRVTDFDGSWSIFDCGLMDDMSAETYEAFARDIEDQQSRVRRLKKVGFWTLSLAVHALFMGMAGNVI</sequence>
<feature type="compositionally biased region" description="Polar residues" evidence="10">
    <location>
        <begin position="618"/>
        <end position="627"/>
    </location>
</feature>
<reference evidence="13" key="1">
    <citation type="journal article" date="2017" name="BMC Genomics">
        <title>Gapless genome assembly of Colletotrichum higginsianum reveals chromosome structure and association of transposable elements with secondary metabolite gene clusters.</title>
        <authorList>
            <person name="Dallery J.-F."/>
            <person name="Lapalu N."/>
            <person name="Zampounis A."/>
            <person name="Pigne S."/>
            <person name="Luyten I."/>
            <person name="Amselem J."/>
            <person name="Wittenberg A.H.J."/>
            <person name="Zhou S."/>
            <person name="de Queiroz M.V."/>
            <person name="Robin G.P."/>
            <person name="Auger A."/>
            <person name="Hainaut M."/>
            <person name="Henrissat B."/>
            <person name="Kim K.-T."/>
            <person name="Lee Y.-H."/>
            <person name="Lespinet O."/>
            <person name="Schwartz D.C."/>
            <person name="Thon M.R."/>
            <person name="O'Connell R.J."/>
        </authorList>
    </citation>
    <scope>NUCLEOTIDE SEQUENCE [LARGE SCALE GENOMIC DNA]</scope>
    <source>
        <strain evidence="13">IMI 349063</strain>
    </source>
</reference>
<dbReference type="EMBL" id="LTAN01000008">
    <property type="protein sequence ID" value="OBR05063.1"/>
    <property type="molecule type" value="Genomic_DNA"/>
</dbReference>
<protein>
    <submittedName>
        <fullName evidence="12">Mitochondrial distribution and morphology protein</fullName>
    </submittedName>
</protein>
<keyword evidence="5" id="KW-0809">Transit peptide</keyword>
<dbReference type="AlphaFoldDB" id="A0A1B7XZ58"/>
<comment type="subcellular location">
    <subcellularLocation>
        <location evidence="1">Mitochondrion inner membrane</location>
    </subcellularLocation>
</comment>
<evidence type="ECO:0000256" key="2">
    <source>
        <dbReference type="ARBA" id="ARBA00005687"/>
    </source>
</evidence>
<dbReference type="GO" id="GO:0007005">
    <property type="term" value="P:mitochondrion organization"/>
    <property type="evidence" value="ECO:0007669"/>
    <property type="project" value="InterPro"/>
</dbReference>
<evidence type="ECO:0000256" key="7">
    <source>
        <dbReference type="ARBA" id="ARBA00023128"/>
    </source>
</evidence>
<keyword evidence="13" id="KW-1185">Reference proteome</keyword>
<feature type="region of interest" description="Disordered" evidence="10">
    <location>
        <begin position="133"/>
        <end position="187"/>
    </location>
</feature>
<evidence type="ECO:0000256" key="11">
    <source>
        <dbReference type="SAM" id="Phobius"/>
    </source>
</evidence>